<dbReference type="PANTHER" id="PTHR22100:SF13">
    <property type="entry name" value="WINGS APART-LIKE PROTEIN HOMOLOG"/>
    <property type="match status" value="1"/>
</dbReference>
<protein>
    <submittedName>
        <fullName evidence="1">Uncharacterized protein</fullName>
    </submittedName>
</protein>
<name>A0A7J6GN98_CANSA</name>
<comment type="caution">
    <text evidence="1">The sequence shown here is derived from an EMBL/GenBank/DDBJ whole genome shotgun (WGS) entry which is preliminary data.</text>
</comment>
<proteinExistence type="predicted"/>
<dbReference type="InterPro" id="IPR039874">
    <property type="entry name" value="WAPL"/>
</dbReference>
<evidence type="ECO:0000313" key="2">
    <source>
        <dbReference type="Proteomes" id="UP000525078"/>
    </source>
</evidence>
<accession>A0A7J6GN98</accession>
<evidence type="ECO:0000313" key="1">
    <source>
        <dbReference type="EMBL" id="KAF4383830.1"/>
    </source>
</evidence>
<gene>
    <name evidence="1" type="ORF">F8388_023522</name>
</gene>
<dbReference type="Proteomes" id="UP000525078">
    <property type="component" value="Unassembled WGS sequence"/>
</dbReference>
<sequence>MSLLSICGTAYQRRLLRTQGMAKTIVDAVLGLNLDDSASNLAAACLLYLVISTRQRFENGLEVKHHLWTLTGPVNFIRYC</sequence>
<organism evidence="1 2">
    <name type="scientific">Cannabis sativa</name>
    <name type="common">Hemp</name>
    <name type="synonym">Marijuana</name>
    <dbReference type="NCBI Taxonomy" id="3483"/>
    <lineage>
        <taxon>Eukaryota</taxon>
        <taxon>Viridiplantae</taxon>
        <taxon>Streptophyta</taxon>
        <taxon>Embryophyta</taxon>
        <taxon>Tracheophyta</taxon>
        <taxon>Spermatophyta</taxon>
        <taxon>Magnoliopsida</taxon>
        <taxon>eudicotyledons</taxon>
        <taxon>Gunneridae</taxon>
        <taxon>Pentapetalae</taxon>
        <taxon>rosids</taxon>
        <taxon>fabids</taxon>
        <taxon>Rosales</taxon>
        <taxon>Cannabaceae</taxon>
        <taxon>Cannabis</taxon>
    </lineage>
</organism>
<dbReference type="Gene3D" id="1.25.10.10">
    <property type="entry name" value="Leucine-rich Repeat Variant"/>
    <property type="match status" value="1"/>
</dbReference>
<reference evidence="1 2" key="1">
    <citation type="journal article" date="2020" name="bioRxiv">
        <title>Sequence and annotation of 42 cannabis genomes reveals extensive copy number variation in cannabinoid synthesis and pathogen resistance genes.</title>
        <authorList>
            <person name="Mckernan K.J."/>
            <person name="Helbert Y."/>
            <person name="Kane L.T."/>
            <person name="Ebling H."/>
            <person name="Zhang L."/>
            <person name="Liu B."/>
            <person name="Eaton Z."/>
            <person name="Mclaughlin S."/>
            <person name="Kingan S."/>
            <person name="Baybayan P."/>
            <person name="Concepcion G."/>
            <person name="Jordan M."/>
            <person name="Riva A."/>
            <person name="Barbazuk W."/>
            <person name="Harkins T."/>
        </authorList>
    </citation>
    <scope>NUCLEOTIDE SEQUENCE [LARGE SCALE GENOMIC DNA]</scope>
    <source>
        <strain evidence="2">cv. Jamaican Lion 4</strain>
        <tissue evidence="1">Leaf</tissue>
    </source>
</reference>
<dbReference type="InterPro" id="IPR011989">
    <property type="entry name" value="ARM-like"/>
</dbReference>
<dbReference type="AlphaFoldDB" id="A0A7J6GN98"/>
<dbReference type="EMBL" id="JAATIP010000051">
    <property type="protein sequence ID" value="KAF4383830.1"/>
    <property type="molecule type" value="Genomic_DNA"/>
</dbReference>
<dbReference type="PANTHER" id="PTHR22100">
    <property type="entry name" value="WINGS APART-LIKE PROTEIN HOMOLOG"/>
    <property type="match status" value="1"/>
</dbReference>